<dbReference type="Proteomes" id="UP000320095">
    <property type="component" value="Unassembled WGS sequence"/>
</dbReference>
<evidence type="ECO:0000313" key="1">
    <source>
        <dbReference type="EMBL" id="TPG33488.1"/>
    </source>
</evidence>
<dbReference type="RefSeq" id="WP_140691978.1">
    <property type="nucleotide sequence ID" value="NZ_RCZG01000005.1"/>
</dbReference>
<dbReference type="AlphaFoldDB" id="A0A502E702"/>
<keyword evidence="2" id="KW-1185">Reference proteome</keyword>
<organism evidence="1 2">
    <name type="scientific">Mycolicibacterium hodleri</name>
    <dbReference type="NCBI Taxonomy" id="49897"/>
    <lineage>
        <taxon>Bacteria</taxon>
        <taxon>Bacillati</taxon>
        <taxon>Actinomycetota</taxon>
        <taxon>Actinomycetes</taxon>
        <taxon>Mycobacteriales</taxon>
        <taxon>Mycobacteriaceae</taxon>
        <taxon>Mycolicibacterium</taxon>
    </lineage>
</organism>
<proteinExistence type="predicted"/>
<reference evidence="1 2" key="1">
    <citation type="journal article" date="2019" name="Environ. Microbiol.">
        <title>Species interactions and distinct microbial communities in high Arctic permafrost affected cryosols are associated with the CH4 and CO2 gas fluxes.</title>
        <authorList>
            <person name="Altshuler I."/>
            <person name="Hamel J."/>
            <person name="Turney S."/>
            <person name="Magnuson E."/>
            <person name="Levesque R."/>
            <person name="Greer C."/>
            <person name="Whyte L.G."/>
        </authorList>
    </citation>
    <scope>NUCLEOTIDE SEQUENCE [LARGE SCALE GENOMIC DNA]</scope>
    <source>
        <strain evidence="1 2">S5.20</strain>
    </source>
</reference>
<dbReference type="OrthoDB" id="4740661at2"/>
<sequence>MGFNPKDAIESVKDIATNAVERSADIVESAGYIIKGDVSDGVVGIVSSSMDIATHSVEKIKEIATGRDEDVDEIGG</sequence>
<name>A0A502E702_9MYCO</name>
<accession>A0A502E702</accession>
<dbReference type="InterPro" id="IPR057513">
    <property type="entry name" value="Rv1893"/>
</dbReference>
<dbReference type="EMBL" id="RCZG01000005">
    <property type="protein sequence ID" value="TPG33488.1"/>
    <property type="molecule type" value="Genomic_DNA"/>
</dbReference>
<evidence type="ECO:0000313" key="2">
    <source>
        <dbReference type="Proteomes" id="UP000320095"/>
    </source>
</evidence>
<gene>
    <name evidence="1" type="ORF">EAH80_14410</name>
</gene>
<dbReference type="Pfam" id="PF23706">
    <property type="entry name" value="Rv1893"/>
    <property type="match status" value="1"/>
</dbReference>
<protein>
    <submittedName>
        <fullName evidence="1">Uncharacterized protein</fullName>
    </submittedName>
</protein>
<comment type="caution">
    <text evidence="1">The sequence shown here is derived from an EMBL/GenBank/DDBJ whole genome shotgun (WGS) entry which is preliminary data.</text>
</comment>